<dbReference type="Proteomes" id="UP000680714">
    <property type="component" value="Unassembled WGS sequence"/>
</dbReference>
<dbReference type="Gene3D" id="3.90.870.20">
    <property type="entry name" value="Carbamoyltransferase, C-terminal domain"/>
    <property type="match status" value="1"/>
</dbReference>
<evidence type="ECO:0000256" key="1">
    <source>
        <dbReference type="ARBA" id="ARBA00006129"/>
    </source>
</evidence>
<name>A0ABS5IH25_9PROT</name>
<dbReference type="PANTHER" id="PTHR34847">
    <property type="entry name" value="NODULATION PROTEIN U"/>
    <property type="match status" value="1"/>
</dbReference>
<protein>
    <recommendedName>
        <fullName evidence="6">Carbamoyltransferase</fullName>
    </recommendedName>
</protein>
<dbReference type="PANTHER" id="PTHR34847:SF1">
    <property type="entry name" value="NODULATION PROTEIN U"/>
    <property type="match status" value="1"/>
</dbReference>
<keyword evidence="5" id="KW-1185">Reference proteome</keyword>
<dbReference type="Gene3D" id="3.30.420.40">
    <property type="match status" value="2"/>
</dbReference>
<accession>A0ABS5IH25</accession>
<dbReference type="SUPFAM" id="SSF53067">
    <property type="entry name" value="Actin-like ATPase domain"/>
    <property type="match status" value="1"/>
</dbReference>
<organism evidence="4 5">
    <name type="scientific">Magnetospirillum sulfuroxidans</name>
    <dbReference type="NCBI Taxonomy" id="611300"/>
    <lineage>
        <taxon>Bacteria</taxon>
        <taxon>Pseudomonadati</taxon>
        <taxon>Pseudomonadota</taxon>
        <taxon>Alphaproteobacteria</taxon>
        <taxon>Rhodospirillales</taxon>
        <taxon>Rhodospirillaceae</taxon>
        <taxon>Magnetospirillum</taxon>
    </lineage>
</organism>
<reference evidence="4 5" key="1">
    <citation type="submission" date="2021-04" db="EMBL/GenBank/DDBJ databases">
        <title>Magnetospirillum sulfuroxidans sp. nov., a facultative chemolithoautotrophic sulfur-oxidizing alphaproteobacterium isolated from freshwater sediment and proposals for Paramagetospirillum gen. nov., and Magnetospirillaceae fam. nov.</title>
        <authorList>
            <person name="Koziaeva V."/>
            <person name="Geelhoed J.S."/>
            <person name="Sorokin D.Y."/>
            <person name="Grouzdev D.S."/>
        </authorList>
    </citation>
    <scope>NUCLEOTIDE SEQUENCE [LARGE SCALE GENOMIC DNA]</scope>
    <source>
        <strain evidence="4 5">J10</strain>
    </source>
</reference>
<dbReference type="CDD" id="cd24100">
    <property type="entry name" value="ASKHA_NBD_MJ1051-like_N"/>
    <property type="match status" value="1"/>
</dbReference>
<evidence type="ECO:0008006" key="6">
    <source>
        <dbReference type="Google" id="ProtNLM"/>
    </source>
</evidence>
<comment type="similarity">
    <text evidence="1">Belongs to the NodU/CmcH family.</text>
</comment>
<dbReference type="InterPro" id="IPR031730">
    <property type="entry name" value="Carbam_trans_C"/>
</dbReference>
<feature type="domain" description="Carbamoyltransferase C-terminal" evidence="3">
    <location>
        <begin position="425"/>
        <end position="597"/>
    </location>
</feature>
<evidence type="ECO:0000313" key="4">
    <source>
        <dbReference type="EMBL" id="MBR9973738.1"/>
    </source>
</evidence>
<dbReference type="InterPro" id="IPR003696">
    <property type="entry name" value="Carbtransf_dom"/>
</dbReference>
<feature type="domain" description="Carbamoyltransferase" evidence="2">
    <location>
        <begin position="5"/>
        <end position="365"/>
    </location>
</feature>
<dbReference type="EMBL" id="JAGTUF010000030">
    <property type="protein sequence ID" value="MBR9973738.1"/>
    <property type="molecule type" value="Genomic_DNA"/>
</dbReference>
<dbReference type="InterPro" id="IPR051338">
    <property type="entry name" value="NodU/CmcH_Carbamoyltrnsfr"/>
</dbReference>
<dbReference type="RefSeq" id="WP_211551745.1">
    <property type="nucleotide sequence ID" value="NZ_JAGTUF010000030.1"/>
</dbReference>
<proteinExistence type="inferred from homology"/>
<comment type="caution">
    <text evidence="4">The sequence shown here is derived from an EMBL/GenBank/DDBJ whole genome shotgun (WGS) entry which is preliminary data.</text>
</comment>
<dbReference type="InterPro" id="IPR043129">
    <property type="entry name" value="ATPase_NBD"/>
</dbReference>
<gene>
    <name evidence="4" type="ORF">KEC16_18585</name>
</gene>
<dbReference type="InterPro" id="IPR038152">
    <property type="entry name" value="Carbam_trans_C_sf"/>
</dbReference>
<evidence type="ECO:0000313" key="5">
    <source>
        <dbReference type="Proteomes" id="UP000680714"/>
    </source>
</evidence>
<dbReference type="Pfam" id="PF16861">
    <property type="entry name" value="Carbam_trans_C"/>
    <property type="match status" value="1"/>
</dbReference>
<evidence type="ECO:0000259" key="3">
    <source>
        <dbReference type="Pfam" id="PF16861"/>
    </source>
</evidence>
<sequence>MEIVLGIHDGHDSSAAVLVNGVIVAAAQEERYSGLKVDCGFPRLAIQAVLRQAGISIKDVDHVAVSTERPNPLVMKLKREANFSVDDYIYEQHAFWKPLRYEDKSVDYWSLFKDRKDFTFDNGYQLDDYLSYYLTPEQRDQAARIRLDNIADLLGADRAKVHAITHESCHIAYAYFASPLRGEVLSLTCESMGDHSNATVARISEKGLTFLDTTTENYLARLYRYITLLLGLKPVHHEYKVMGLAPYANEYEQAKSYKVFDGLQKIDGIKLRLGNKPSDMFFHYQEALSGHRFDGIAGALQAYTEDVLCEWLGNCIRETGLNRVVFSGGVAQNIKACRAMAQLDAVEDFFVSPAAGDTSISIGACYWAYWQNQLACGGDVGKIAPLDNIYLGTEFSDEEGKAYLAEVRAGEKYDIVENASPDRVAALLADGDILARCSGRMEFGMRALGNRSILADPRRHDTVRKINTAIKFRDFWMPFTPSVLAERAGDYLLNPKGLRSPYMAMAFDSTEMGRRDLVAALHPADFTGRPQLLEQRRNPGYHALISAFEKITGVGAVLNTSFNLHGHPIVLGPKEAYFTLENSDLDGVVLGDTLVQRRKA</sequence>
<evidence type="ECO:0000259" key="2">
    <source>
        <dbReference type="Pfam" id="PF02543"/>
    </source>
</evidence>
<dbReference type="Pfam" id="PF02543">
    <property type="entry name" value="Carbam_trans_N"/>
    <property type="match status" value="1"/>
</dbReference>